<keyword evidence="3" id="KW-1185">Reference proteome</keyword>
<reference evidence="2" key="3">
    <citation type="submission" date="2015-06" db="UniProtKB">
        <authorList>
            <consortium name="EnsemblMetazoa"/>
        </authorList>
    </citation>
    <scope>IDENTIFICATION</scope>
</reference>
<sequence length="226" mass="25321">MDIIRSLDRTRVSTMTWRRCCKQGKSIMNVLRYSAVGYQLTTISTLTACSTCDNAINRSICNPPNRRAIDSRIIRKPGAWIEGFFWILSRGIAPDKCIAVEQPSRAEGFDDQRSQTSIEEYYKDEVNENDCVTSTGISLPTIEKNVLSKSADAKPKIMTNIALPTLHKKAPVIFAPKDTQSQKTPDRQSGDQLCKEAIICCITHKVCDWNSEDSYAEGFTGKSIEE</sequence>
<name>R7TX61_CAPTE</name>
<dbReference type="EMBL" id="AMQN01010574">
    <property type="status" value="NOT_ANNOTATED_CDS"/>
    <property type="molecule type" value="Genomic_DNA"/>
</dbReference>
<dbReference type="HOGENOM" id="CLU_1225815_0_0_1"/>
<evidence type="ECO:0000313" key="1">
    <source>
        <dbReference type="EMBL" id="ELT98192.1"/>
    </source>
</evidence>
<protein>
    <submittedName>
        <fullName evidence="1 2">Uncharacterized protein</fullName>
    </submittedName>
</protein>
<gene>
    <name evidence="1" type="ORF">CAPTEDRAFT_212401</name>
</gene>
<reference evidence="1 3" key="2">
    <citation type="journal article" date="2013" name="Nature">
        <title>Insights into bilaterian evolution from three spiralian genomes.</title>
        <authorList>
            <person name="Simakov O."/>
            <person name="Marletaz F."/>
            <person name="Cho S.J."/>
            <person name="Edsinger-Gonzales E."/>
            <person name="Havlak P."/>
            <person name="Hellsten U."/>
            <person name="Kuo D.H."/>
            <person name="Larsson T."/>
            <person name="Lv J."/>
            <person name="Arendt D."/>
            <person name="Savage R."/>
            <person name="Osoegawa K."/>
            <person name="de Jong P."/>
            <person name="Grimwood J."/>
            <person name="Chapman J.A."/>
            <person name="Shapiro H."/>
            <person name="Aerts A."/>
            <person name="Otillar R.P."/>
            <person name="Terry A.Y."/>
            <person name="Boore J.L."/>
            <person name="Grigoriev I.V."/>
            <person name="Lindberg D.R."/>
            <person name="Seaver E.C."/>
            <person name="Weisblat D.A."/>
            <person name="Putnam N.H."/>
            <person name="Rokhsar D.S."/>
        </authorList>
    </citation>
    <scope>NUCLEOTIDE SEQUENCE</scope>
    <source>
        <strain evidence="1 3">I ESC-2004</strain>
    </source>
</reference>
<evidence type="ECO:0000313" key="3">
    <source>
        <dbReference type="Proteomes" id="UP000014760"/>
    </source>
</evidence>
<dbReference type="AlphaFoldDB" id="R7TX61"/>
<organism evidence="1">
    <name type="scientific">Capitella teleta</name>
    <name type="common">Polychaete worm</name>
    <dbReference type="NCBI Taxonomy" id="283909"/>
    <lineage>
        <taxon>Eukaryota</taxon>
        <taxon>Metazoa</taxon>
        <taxon>Spiralia</taxon>
        <taxon>Lophotrochozoa</taxon>
        <taxon>Annelida</taxon>
        <taxon>Polychaeta</taxon>
        <taxon>Sedentaria</taxon>
        <taxon>Scolecida</taxon>
        <taxon>Capitellidae</taxon>
        <taxon>Capitella</taxon>
    </lineage>
</organism>
<accession>R7TX61</accession>
<evidence type="ECO:0000313" key="2">
    <source>
        <dbReference type="EnsemblMetazoa" id="CapteP212401"/>
    </source>
</evidence>
<dbReference type="EMBL" id="KB308178">
    <property type="protein sequence ID" value="ELT98192.1"/>
    <property type="molecule type" value="Genomic_DNA"/>
</dbReference>
<dbReference type="Proteomes" id="UP000014760">
    <property type="component" value="Unassembled WGS sequence"/>
</dbReference>
<proteinExistence type="predicted"/>
<reference evidence="3" key="1">
    <citation type="submission" date="2012-12" db="EMBL/GenBank/DDBJ databases">
        <authorList>
            <person name="Hellsten U."/>
            <person name="Grimwood J."/>
            <person name="Chapman J.A."/>
            <person name="Shapiro H."/>
            <person name="Aerts A."/>
            <person name="Otillar R.P."/>
            <person name="Terry A.Y."/>
            <person name="Boore J.L."/>
            <person name="Simakov O."/>
            <person name="Marletaz F."/>
            <person name="Cho S.-J."/>
            <person name="Edsinger-Gonzales E."/>
            <person name="Havlak P."/>
            <person name="Kuo D.-H."/>
            <person name="Larsson T."/>
            <person name="Lv J."/>
            <person name="Arendt D."/>
            <person name="Savage R."/>
            <person name="Osoegawa K."/>
            <person name="de Jong P."/>
            <person name="Lindberg D.R."/>
            <person name="Seaver E.C."/>
            <person name="Weisblat D.A."/>
            <person name="Putnam N.H."/>
            <person name="Grigoriev I.V."/>
            <person name="Rokhsar D.S."/>
        </authorList>
    </citation>
    <scope>NUCLEOTIDE SEQUENCE</scope>
    <source>
        <strain evidence="3">I ESC-2004</strain>
    </source>
</reference>
<dbReference type="EnsemblMetazoa" id="CapteT212401">
    <property type="protein sequence ID" value="CapteP212401"/>
    <property type="gene ID" value="CapteG212401"/>
</dbReference>